<feature type="compositionally biased region" description="Polar residues" evidence="7">
    <location>
        <begin position="8"/>
        <end position="21"/>
    </location>
</feature>
<dbReference type="PROSITE" id="PS51195">
    <property type="entry name" value="Q_MOTIF"/>
    <property type="match status" value="1"/>
</dbReference>
<dbReference type="OrthoDB" id="18170at2759"/>
<dbReference type="SUPFAM" id="SSF52540">
    <property type="entry name" value="P-loop containing nucleoside triphosphate hydrolases"/>
    <property type="match status" value="2"/>
</dbReference>
<accession>A0A1Y2ELU8</accession>
<comment type="caution">
    <text evidence="10">The sequence shown here is derived from an EMBL/GenBank/DDBJ whole genome shotgun (WGS) entry which is preliminary data.</text>
</comment>
<dbReference type="Gene3D" id="3.40.50.300">
    <property type="entry name" value="P-loop containing nucleotide triphosphate hydrolases"/>
    <property type="match status" value="3"/>
</dbReference>
<reference evidence="10 11" key="1">
    <citation type="submission" date="2016-08" db="EMBL/GenBank/DDBJ databases">
        <title>A Parts List for Fungal Cellulosomes Revealed by Comparative Genomics.</title>
        <authorList>
            <consortium name="DOE Joint Genome Institute"/>
            <person name="Haitjema C.H."/>
            <person name="Gilmore S.P."/>
            <person name="Henske J.K."/>
            <person name="Solomon K.V."/>
            <person name="De Groot R."/>
            <person name="Kuo A."/>
            <person name="Mondo S.J."/>
            <person name="Salamov A.A."/>
            <person name="Labutti K."/>
            <person name="Zhao Z."/>
            <person name="Chiniquy J."/>
            <person name="Barry K."/>
            <person name="Brewer H.M."/>
            <person name="Purvine S.O."/>
            <person name="Wright A.T."/>
            <person name="Boxma B."/>
            <person name="Van Alen T."/>
            <person name="Hackstein J.H."/>
            <person name="Baker S.E."/>
            <person name="Grigoriev I.V."/>
            <person name="O'Malley M.A."/>
        </authorList>
    </citation>
    <scope>NUCLEOTIDE SEQUENCE [LARGE SCALE GENOMIC DNA]</scope>
    <source>
        <strain evidence="10 11">G1</strain>
    </source>
</reference>
<sequence>MECKKIDIQNSKNSIEESSYSTPTNLFNSDKPIEITLGLENITFPIQKILFDSDLLINSINFEDFMKKKPFDIKIPEELEIPNPIQKFESLNLNSQLFQNLKKNRYHKPTLVQMLSIPLLLTGNDMLVKSPTKSGKTLSYLLPLIIHCINMAQCFIDLEDISSNFNSKINNSIDEIDQIINYGEEETIRNILDRLKTLNRSNHYKQTIVASDENNYIQINKSKKSANNLIHSIQVSLFSSTIPPKIVPICRKFLNSSYITLSPVKQTFLWVEDNSKKKELFKLLMDSRYFQPLIIIFVDSRLGAELLTKAIQKKTGLGVACVHGQKSVEERKKILEQFKLGGSYPIIVSTSGILGRGVQLENVRMVIQFDCASTVEEYMHQVGRCAMLINSTMSSSSSTKSSSSSSFQMTRKVASLYFPKGNKHFRTGHPWLGGTGGWAITFINKSNQPVFQKLYHQYLKNLSSSELTPLPQQLLNQVKKL</sequence>
<evidence type="ECO:0000256" key="4">
    <source>
        <dbReference type="ARBA" id="ARBA00022806"/>
    </source>
</evidence>
<evidence type="ECO:0000256" key="6">
    <source>
        <dbReference type="PROSITE-ProRule" id="PRU00552"/>
    </source>
</evidence>
<feature type="domain" description="Helicase C-terminal" evidence="8">
    <location>
        <begin position="263"/>
        <end position="429"/>
    </location>
</feature>
<evidence type="ECO:0000313" key="10">
    <source>
        <dbReference type="EMBL" id="ORY72479.1"/>
    </source>
</evidence>
<keyword evidence="11" id="KW-1185">Reference proteome</keyword>
<evidence type="ECO:0000259" key="8">
    <source>
        <dbReference type="PROSITE" id="PS51194"/>
    </source>
</evidence>
<organism evidence="10 11">
    <name type="scientific">Neocallimastix californiae</name>
    <dbReference type="NCBI Taxonomy" id="1754190"/>
    <lineage>
        <taxon>Eukaryota</taxon>
        <taxon>Fungi</taxon>
        <taxon>Fungi incertae sedis</taxon>
        <taxon>Chytridiomycota</taxon>
        <taxon>Chytridiomycota incertae sedis</taxon>
        <taxon>Neocallimastigomycetes</taxon>
        <taxon>Neocallimastigales</taxon>
        <taxon>Neocallimastigaceae</taxon>
        <taxon>Neocallimastix</taxon>
    </lineage>
</organism>
<evidence type="ECO:0000256" key="5">
    <source>
        <dbReference type="ARBA" id="ARBA00022840"/>
    </source>
</evidence>
<evidence type="ECO:0000313" key="11">
    <source>
        <dbReference type="Proteomes" id="UP000193920"/>
    </source>
</evidence>
<keyword evidence="2" id="KW-0547">Nucleotide-binding</keyword>
<name>A0A1Y2ELU8_9FUNG</name>
<evidence type="ECO:0000256" key="3">
    <source>
        <dbReference type="ARBA" id="ARBA00022801"/>
    </source>
</evidence>
<feature type="short sequence motif" description="Q motif" evidence="6">
    <location>
        <begin position="86"/>
        <end position="114"/>
    </location>
</feature>
<evidence type="ECO:0000256" key="7">
    <source>
        <dbReference type="SAM" id="MobiDB-lite"/>
    </source>
</evidence>
<keyword evidence="3 10" id="KW-0378">Hydrolase</keyword>
<dbReference type="CDD" id="cd18787">
    <property type="entry name" value="SF2_C_DEAD"/>
    <property type="match status" value="1"/>
</dbReference>
<dbReference type="GO" id="GO:0005524">
    <property type="term" value="F:ATP binding"/>
    <property type="evidence" value="ECO:0007669"/>
    <property type="project" value="UniProtKB-KW"/>
</dbReference>
<proteinExistence type="predicted"/>
<dbReference type="PANTHER" id="PTHR47958">
    <property type="entry name" value="ATP-DEPENDENT RNA HELICASE DBP3"/>
    <property type="match status" value="1"/>
</dbReference>
<dbReference type="Pfam" id="PF00271">
    <property type="entry name" value="Helicase_C"/>
    <property type="match status" value="1"/>
</dbReference>
<dbReference type="SMART" id="SM00490">
    <property type="entry name" value="HELICc"/>
    <property type="match status" value="1"/>
</dbReference>
<feature type="domain" description="DEAD-box RNA helicase Q" evidence="9">
    <location>
        <begin position="86"/>
        <end position="114"/>
    </location>
</feature>
<dbReference type="Pfam" id="PF00270">
    <property type="entry name" value="DEAD"/>
    <property type="match status" value="1"/>
</dbReference>
<evidence type="ECO:0000259" key="9">
    <source>
        <dbReference type="PROSITE" id="PS51195"/>
    </source>
</evidence>
<dbReference type="EC" id="3.6.4.13" evidence="1"/>
<dbReference type="GO" id="GO:0003724">
    <property type="term" value="F:RNA helicase activity"/>
    <property type="evidence" value="ECO:0007669"/>
    <property type="project" value="UniProtKB-EC"/>
</dbReference>
<dbReference type="PROSITE" id="PS51194">
    <property type="entry name" value="HELICASE_CTER"/>
    <property type="match status" value="1"/>
</dbReference>
<feature type="region of interest" description="Disordered" evidence="7">
    <location>
        <begin position="1"/>
        <end position="21"/>
    </location>
</feature>
<dbReference type="GO" id="GO:0016787">
    <property type="term" value="F:hydrolase activity"/>
    <property type="evidence" value="ECO:0007669"/>
    <property type="project" value="UniProtKB-KW"/>
</dbReference>
<dbReference type="EMBL" id="MCOG01000039">
    <property type="protein sequence ID" value="ORY72479.1"/>
    <property type="molecule type" value="Genomic_DNA"/>
</dbReference>
<keyword evidence="4" id="KW-0347">Helicase</keyword>
<dbReference type="InterPro" id="IPR001650">
    <property type="entry name" value="Helicase_C-like"/>
</dbReference>
<dbReference type="GO" id="GO:0003676">
    <property type="term" value="F:nucleic acid binding"/>
    <property type="evidence" value="ECO:0007669"/>
    <property type="project" value="InterPro"/>
</dbReference>
<dbReference type="InterPro" id="IPR011545">
    <property type="entry name" value="DEAD/DEAH_box_helicase_dom"/>
</dbReference>
<evidence type="ECO:0000256" key="1">
    <source>
        <dbReference type="ARBA" id="ARBA00012552"/>
    </source>
</evidence>
<keyword evidence="5" id="KW-0067">ATP-binding</keyword>
<dbReference type="AlphaFoldDB" id="A0A1Y2ELU8"/>
<dbReference type="STRING" id="1754190.A0A1Y2ELU8"/>
<dbReference type="InterPro" id="IPR014014">
    <property type="entry name" value="RNA_helicase_DEAD_Q_motif"/>
</dbReference>
<gene>
    <name evidence="10" type="ORF">LY90DRAFT_452472</name>
</gene>
<dbReference type="Proteomes" id="UP000193920">
    <property type="component" value="Unassembled WGS sequence"/>
</dbReference>
<evidence type="ECO:0000256" key="2">
    <source>
        <dbReference type="ARBA" id="ARBA00022741"/>
    </source>
</evidence>
<protein>
    <recommendedName>
        <fullName evidence="1">RNA helicase</fullName>
        <ecNumber evidence="1">3.6.4.13</ecNumber>
    </recommendedName>
</protein>
<dbReference type="InterPro" id="IPR027417">
    <property type="entry name" value="P-loop_NTPase"/>
</dbReference>